<gene>
    <name evidence="2" type="ORF">PX653_12360</name>
</gene>
<sequence length="523" mass="57042">MRKLSYGALAAVAAVCSYKAFQIPYGQYKAEQALPRNEQLALFNPHRPTFTCEIEATKVPPIDAEADAWFREARALEGPDTWEEDRDYKKIVQLTRAAAERRHWKAMLNLASLYLEKRDPPHGARDALALVEEAMRLGIPAAYDRMGTYYSEGVGVPGDATRAFAFWQKAAEMGSPQAMAYLGDKVSATWDSPGDGFWANIPVATKMLECALGQGYGPAAYSLFEMHAWPRVANGNPSGPRTAATKALALQTLQQGIRLGCADCARFLLVEFERPDDLADMLVPYLDKARSERYRVLYDALHWNPDLRLPNLDKILPLPPAQLPQWNGDKKALIEAAKGVTLKRGQAEPGPAPQANGRAHVDAAYDLRPCDDTTTAVAAPCAGYWAPTAPGGPSQLRTHLATLPPGLYRPGEPFDSLYDPAVTGAAPITGLVWRRFITVHRDREAVAPVAVAGIAREIPPAELGLSCAAGMPCPVTGAWQPWLSSGHPAGAALNQPWRQAWVVAGQPFPTPWHGDKHHSIRPN</sequence>
<dbReference type="EMBL" id="CP119083">
    <property type="protein sequence ID" value="WEF35503.1"/>
    <property type="molecule type" value="Genomic_DNA"/>
</dbReference>
<dbReference type="Pfam" id="PF19933">
    <property type="entry name" value="DUF6396"/>
    <property type="match status" value="1"/>
</dbReference>
<proteinExistence type="predicted"/>
<dbReference type="SMART" id="SM00671">
    <property type="entry name" value="SEL1"/>
    <property type="match status" value="1"/>
</dbReference>
<dbReference type="PANTHER" id="PTHR11102">
    <property type="entry name" value="SEL-1-LIKE PROTEIN"/>
    <property type="match status" value="1"/>
</dbReference>
<feature type="domain" description="DUF6396" evidence="1">
    <location>
        <begin position="272"/>
        <end position="329"/>
    </location>
</feature>
<keyword evidence="3" id="KW-1185">Reference proteome</keyword>
<organism evidence="2 3">
    <name type="scientific">Pseudoduganella chitinolytica</name>
    <dbReference type="NCBI Taxonomy" id="34070"/>
    <lineage>
        <taxon>Bacteria</taxon>
        <taxon>Pseudomonadati</taxon>
        <taxon>Pseudomonadota</taxon>
        <taxon>Betaproteobacteria</taxon>
        <taxon>Burkholderiales</taxon>
        <taxon>Oxalobacteraceae</taxon>
        <taxon>Telluria group</taxon>
        <taxon>Pseudoduganella</taxon>
    </lineage>
</organism>
<name>A0ABY8BKL6_9BURK</name>
<dbReference type="Pfam" id="PF08238">
    <property type="entry name" value="Sel1"/>
    <property type="match status" value="1"/>
</dbReference>
<dbReference type="RefSeq" id="WP_277418156.1">
    <property type="nucleotide sequence ID" value="NZ_CP119083.1"/>
</dbReference>
<dbReference type="PANTHER" id="PTHR11102:SF160">
    <property type="entry name" value="ERAD-ASSOCIATED E3 UBIQUITIN-PROTEIN LIGASE COMPONENT HRD3"/>
    <property type="match status" value="1"/>
</dbReference>
<evidence type="ECO:0000313" key="2">
    <source>
        <dbReference type="EMBL" id="WEF35503.1"/>
    </source>
</evidence>
<accession>A0ABY8BKL6</accession>
<dbReference type="Proteomes" id="UP001216510">
    <property type="component" value="Chromosome"/>
</dbReference>
<dbReference type="Gene3D" id="1.25.40.10">
    <property type="entry name" value="Tetratricopeptide repeat domain"/>
    <property type="match status" value="1"/>
</dbReference>
<dbReference type="InterPro" id="IPR045653">
    <property type="entry name" value="DUF6396"/>
</dbReference>
<reference evidence="2 3" key="1">
    <citation type="submission" date="2023-02" db="EMBL/GenBank/DDBJ databases">
        <title>Gemone sequence of Telluria chitinolytica ACM 3522T.</title>
        <authorList>
            <person name="Frediansyah A."/>
            <person name="Miess H."/>
            <person name="Gross H."/>
        </authorList>
    </citation>
    <scope>NUCLEOTIDE SEQUENCE [LARGE SCALE GENOMIC DNA]</scope>
    <source>
        <strain evidence="2 3">ACM 3522</strain>
    </source>
</reference>
<dbReference type="InterPro" id="IPR011990">
    <property type="entry name" value="TPR-like_helical_dom_sf"/>
</dbReference>
<dbReference type="SUPFAM" id="SSF81901">
    <property type="entry name" value="HCP-like"/>
    <property type="match status" value="1"/>
</dbReference>
<protein>
    <submittedName>
        <fullName evidence="2">DUF6396 domain-containing protein</fullName>
    </submittedName>
</protein>
<dbReference type="InterPro" id="IPR050767">
    <property type="entry name" value="Sel1_AlgK"/>
</dbReference>
<evidence type="ECO:0000313" key="3">
    <source>
        <dbReference type="Proteomes" id="UP001216510"/>
    </source>
</evidence>
<dbReference type="InterPro" id="IPR006597">
    <property type="entry name" value="Sel1-like"/>
</dbReference>
<evidence type="ECO:0000259" key="1">
    <source>
        <dbReference type="Pfam" id="PF19933"/>
    </source>
</evidence>